<dbReference type="GO" id="GO:0004659">
    <property type="term" value="F:prenyltransferase activity"/>
    <property type="evidence" value="ECO:0007669"/>
    <property type="project" value="InterPro"/>
</dbReference>
<proteinExistence type="inferred from homology"/>
<evidence type="ECO:0000256" key="4">
    <source>
        <dbReference type="ARBA" id="ARBA00022723"/>
    </source>
</evidence>
<dbReference type="EMBL" id="BLVP01000035">
    <property type="protein sequence ID" value="GFM38191.1"/>
    <property type="molecule type" value="Genomic_DNA"/>
</dbReference>
<evidence type="ECO:0000256" key="6">
    <source>
        <dbReference type="RuleBase" id="RU004466"/>
    </source>
</evidence>
<keyword evidence="3 6" id="KW-0808">Transferase</keyword>
<dbReference type="Pfam" id="PF00348">
    <property type="entry name" value="polyprenyl_synt"/>
    <property type="match status" value="1"/>
</dbReference>
<evidence type="ECO:0000256" key="3">
    <source>
        <dbReference type="ARBA" id="ARBA00022679"/>
    </source>
</evidence>
<comment type="cofactor">
    <cofactor evidence="1">
        <name>Mg(2+)</name>
        <dbReference type="ChEBI" id="CHEBI:18420"/>
    </cofactor>
</comment>
<dbReference type="PROSITE" id="PS00723">
    <property type="entry name" value="POLYPRENYL_SYNTHASE_1"/>
    <property type="match status" value="1"/>
</dbReference>
<dbReference type="SFLD" id="SFLDG01017">
    <property type="entry name" value="Polyprenyl_Transferase_Like"/>
    <property type="match status" value="1"/>
</dbReference>
<gene>
    <name evidence="7" type="primary">ispB</name>
    <name evidence="7" type="ORF">DSM19430T_28750</name>
</gene>
<keyword evidence="8" id="KW-1185">Reference proteome</keyword>
<dbReference type="InterPro" id="IPR000092">
    <property type="entry name" value="Polyprenyl_synt"/>
</dbReference>
<keyword evidence="5" id="KW-0460">Magnesium</keyword>
<dbReference type="Proteomes" id="UP000503820">
    <property type="component" value="Unassembled WGS sequence"/>
</dbReference>
<dbReference type="CDD" id="cd00685">
    <property type="entry name" value="Trans_IPPS_HT"/>
    <property type="match status" value="1"/>
</dbReference>
<dbReference type="GO" id="GO:0008299">
    <property type="term" value="P:isoprenoid biosynthetic process"/>
    <property type="evidence" value="ECO:0007669"/>
    <property type="project" value="InterPro"/>
</dbReference>
<reference evidence="7 8" key="1">
    <citation type="submission" date="2020-05" db="EMBL/GenBank/DDBJ databases">
        <title>Draft genome sequence of Desulfovibrio psychrotolerans JS1T.</title>
        <authorList>
            <person name="Ueno A."/>
            <person name="Tamazawa S."/>
            <person name="Tamamura S."/>
            <person name="Murakami T."/>
            <person name="Kiyama T."/>
            <person name="Inomata H."/>
            <person name="Amano Y."/>
            <person name="Miyakawa K."/>
            <person name="Tamaki H."/>
            <person name="Naganuma T."/>
            <person name="Kaneko K."/>
        </authorList>
    </citation>
    <scope>NUCLEOTIDE SEQUENCE [LARGE SCALE GENOMIC DNA]</scope>
    <source>
        <strain evidence="7 8">JS1</strain>
    </source>
</reference>
<sequence length="322" mass="34591">MRELIAYLSAEQPRINATLERETAGLNPLVQPVVAHVLEAGGKRLRPLLTLLTARALGYAGDDVYPLACSVELLHSATLLHDDIIDDADLRRGTPAAHTMFGNTKTVLAGDALLALANAIVARYGNPRLTACISEAIVETVTGEIAEIAYLRSTGHPQQTYIDIIKGKTAYLIQASCRLGALIAGADKTQEEAAALFGMHLGIAFQIVDDALDFAPSAKDIGKPVAGDLREGKLTPPLLMYLENLTGDAHKSFVQKFETGMFTEAEVLAVAAAIREQGLDARTRTLAEDYLATARTALNALPDCAERTVLAQTMEYVRSRSH</sequence>
<dbReference type="RefSeq" id="WP_174410811.1">
    <property type="nucleotide sequence ID" value="NZ_BLVP01000035.1"/>
</dbReference>
<name>A0A7J0BYF4_9BACT</name>
<evidence type="ECO:0000256" key="1">
    <source>
        <dbReference type="ARBA" id="ARBA00001946"/>
    </source>
</evidence>
<comment type="similarity">
    <text evidence="2 6">Belongs to the FPP/GGPP synthase family.</text>
</comment>
<dbReference type="AlphaFoldDB" id="A0A7J0BYF4"/>
<dbReference type="InterPro" id="IPR033749">
    <property type="entry name" value="Polyprenyl_synt_CS"/>
</dbReference>
<evidence type="ECO:0000256" key="5">
    <source>
        <dbReference type="ARBA" id="ARBA00022842"/>
    </source>
</evidence>
<dbReference type="GO" id="GO:0046872">
    <property type="term" value="F:metal ion binding"/>
    <property type="evidence" value="ECO:0007669"/>
    <property type="project" value="UniProtKB-KW"/>
</dbReference>
<dbReference type="SFLD" id="SFLDS00005">
    <property type="entry name" value="Isoprenoid_Synthase_Type_I"/>
    <property type="match status" value="1"/>
</dbReference>
<evidence type="ECO:0000313" key="8">
    <source>
        <dbReference type="Proteomes" id="UP000503820"/>
    </source>
</evidence>
<dbReference type="InterPro" id="IPR008949">
    <property type="entry name" value="Isoprenoid_synthase_dom_sf"/>
</dbReference>
<dbReference type="PANTHER" id="PTHR12001:SF69">
    <property type="entry name" value="ALL TRANS-POLYPRENYL-DIPHOSPHATE SYNTHASE PDSS1"/>
    <property type="match status" value="1"/>
</dbReference>
<keyword evidence="4" id="KW-0479">Metal-binding</keyword>
<protein>
    <submittedName>
        <fullName evidence="7">Octaprenyl-diphosphate synthase</fullName>
    </submittedName>
</protein>
<organism evidence="7 8">
    <name type="scientific">Desulfovibrio psychrotolerans</name>
    <dbReference type="NCBI Taxonomy" id="415242"/>
    <lineage>
        <taxon>Bacteria</taxon>
        <taxon>Pseudomonadati</taxon>
        <taxon>Thermodesulfobacteriota</taxon>
        <taxon>Desulfovibrionia</taxon>
        <taxon>Desulfovibrionales</taxon>
        <taxon>Desulfovibrionaceae</taxon>
        <taxon>Desulfovibrio</taxon>
    </lineage>
</organism>
<accession>A0A7J0BYF4</accession>
<evidence type="ECO:0000313" key="7">
    <source>
        <dbReference type="EMBL" id="GFM38191.1"/>
    </source>
</evidence>
<comment type="caution">
    <text evidence="7">The sequence shown here is derived from an EMBL/GenBank/DDBJ whole genome shotgun (WGS) entry which is preliminary data.</text>
</comment>
<evidence type="ECO:0000256" key="2">
    <source>
        <dbReference type="ARBA" id="ARBA00006706"/>
    </source>
</evidence>
<dbReference type="Gene3D" id="1.10.600.10">
    <property type="entry name" value="Farnesyl Diphosphate Synthase"/>
    <property type="match status" value="1"/>
</dbReference>
<dbReference type="PANTHER" id="PTHR12001">
    <property type="entry name" value="GERANYLGERANYL PYROPHOSPHATE SYNTHASE"/>
    <property type="match status" value="1"/>
</dbReference>
<dbReference type="SUPFAM" id="SSF48576">
    <property type="entry name" value="Terpenoid synthases"/>
    <property type="match status" value="1"/>
</dbReference>